<dbReference type="Pfam" id="PF01510">
    <property type="entry name" value="Amidase_2"/>
    <property type="match status" value="1"/>
</dbReference>
<sequence length="271" mass="30313">MQRKGNFLLMDIGEFRGWLQGQSIARTINKLHVHHTAAPNYATRRMINGVAQQDHFTCLEGMRNHHVNNNKWSATGQNITVFEDGKIAISLDRDLNKTPAGISGANTGALCIEIIGNFDKGGDTMTQAQRDATIHLYACLCERLKIVPSTNTIVYHAWYSASGVYLGDYIAGKSSKTCPGTNFMGVGNSIASAKTVFIPLIQDELKRLKEGDEEEMKLSDSEWKMLENNIAKALDKKVISDQKWLEKVQKRTITNSELNWLNNVIAMRLLK</sequence>
<dbReference type="GO" id="GO:0008745">
    <property type="term" value="F:N-acetylmuramoyl-L-alanine amidase activity"/>
    <property type="evidence" value="ECO:0007669"/>
    <property type="project" value="InterPro"/>
</dbReference>
<dbReference type="GO" id="GO:0009253">
    <property type="term" value="P:peptidoglycan catabolic process"/>
    <property type="evidence" value="ECO:0007669"/>
    <property type="project" value="InterPro"/>
</dbReference>
<dbReference type="Gene3D" id="3.40.80.10">
    <property type="entry name" value="Peptidoglycan recognition protein-like"/>
    <property type="match status" value="1"/>
</dbReference>
<dbReference type="Proteomes" id="UP000683139">
    <property type="component" value="Unassembled WGS sequence"/>
</dbReference>
<evidence type="ECO:0000313" key="3">
    <source>
        <dbReference type="Proteomes" id="UP000683139"/>
    </source>
</evidence>
<dbReference type="RefSeq" id="WP_213517395.1">
    <property type="nucleotide sequence ID" value="NZ_BOSE01000006.1"/>
</dbReference>
<organism evidence="2 3">
    <name type="scientific">Paenibacillus montaniterrae</name>
    <dbReference type="NCBI Taxonomy" id="429341"/>
    <lineage>
        <taxon>Bacteria</taxon>
        <taxon>Bacillati</taxon>
        <taxon>Bacillota</taxon>
        <taxon>Bacilli</taxon>
        <taxon>Bacillales</taxon>
        <taxon>Paenibacillaceae</taxon>
        <taxon>Paenibacillus</taxon>
    </lineage>
</organism>
<evidence type="ECO:0000259" key="1">
    <source>
        <dbReference type="Pfam" id="PF01510"/>
    </source>
</evidence>
<dbReference type="InterPro" id="IPR002502">
    <property type="entry name" value="Amidase_domain"/>
</dbReference>
<name>A0A920CYB6_9BACL</name>
<feature type="domain" description="N-acetylmuramoyl-L-alanine amidase" evidence="1">
    <location>
        <begin position="26"/>
        <end position="180"/>
    </location>
</feature>
<gene>
    <name evidence="2" type="ORF">J40TS1_33930</name>
</gene>
<dbReference type="CDD" id="cd06583">
    <property type="entry name" value="PGRP"/>
    <property type="match status" value="1"/>
</dbReference>
<proteinExistence type="predicted"/>
<accession>A0A920CYB6</accession>
<reference evidence="2" key="1">
    <citation type="submission" date="2021-03" db="EMBL/GenBank/DDBJ databases">
        <title>Antimicrobial resistance genes in bacteria isolated from Japanese honey, and their potential for conferring macrolide and lincosamide resistance in the American foulbrood pathogen Paenibacillus larvae.</title>
        <authorList>
            <person name="Okamoto M."/>
            <person name="Kumagai M."/>
            <person name="Kanamori H."/>
            <person name="Takamatsu D."/>
        </authorList>
    </citation>
    <scope>NUCLEOTIDE SEQUENCE</scope>
    <source>
        <strain evidence="2">J40TS1</strain>
    </source>
</reference>
<evidence type="ECO:0000313" key="2">
    <source>
        <dbReference type="EMBL" id="GIP17751.1"/>
    </source>
</evidence>
<dbReference type="EMBL" id="BOSE01000006">
    <property type="protein sequence ID" value="GIP17751.1"/>
    <property type="molecule type" value="Genomic_DNA"/>
</dbReference>
<dbReference type="AlphaFoldDB" id="A0A920CYB6"/>
<dbReference type="InterPro" id="IPR036505">
    <property type="entry name" value="Amidase/PGRP_sf"/>
</dbReference>
<keyword evidence="3" id="KW-1185">Reference proteome</keyword>
<comment type="caution">
    <text evidence="2">The sequence shown here is derived from an EMBL/GenBank/DDBJ whole genome shotgun (WGS) entry which is preliminary data.</text>
</comment>
<dbReference type="SUPFAM" id="SSF55846">
    <property type="entry name" value="N-acetylmuramoyl-L-alanine amidase-like"/>
    <property type="match status" value="1"/>
</dbReference>
<protein>
    <recommendedName>
        <fullName evidence="1">N-acetylmuramoyl-L-alanine amidase domain-containing protein</fullName>
    </recommendedName>
</protein>